<dbReference type="GO" id="GO:0005737">
    <property type="term" value="C:cytoplasm"/>
    <property type="evidence" value="ECO:0007669"/>
    <property type="project" value="UniProtKB-ARBA"/>
</dbReference>
<dbReference type="InterPro" id="IPR035437">
    <property type="entry name" value="SNase_OB-fold_sf"/>
</dbReference>
<proteinExistence type="predicted"/>
<dbReference type="Proteomes" id="UP000492821">
    <property type="component" value="Unassembled WGS sequence"/>
</dbReference>
<dbReference type="Pfam" id="PF00567">
    <property type="entry name" value="TUDOR"/>
    <property type="match status" value="1"/>
</dbReference>
<feature type="domain" description="Tudor" evidence="1">
    <location>
        <begin position="79"/>
        <end position="137"/>
    </location>
</feature>
<dbReference type="AlphaFoldDB" id="A0A7E4ULL7"/>
<dbReference type="PANTHER" id="PTHR16442:SF1">
    <property type="entry name" value="RING FINGER PROTEIN 17"/>
    <property type="match status" value="1"/>
</dbReference>
<dbReference type="InterPro" id="IPR002999">
    <property type="entry name" value="Tudor"/>
</dbReference>
<dbReference type="Gene3D" id="2.40.50.90">
    <property type="match status" value="1"/>
</dbReference>
<accession>A0A7E4ULL7</accession>
<evidence type="ECO:0000313" key="2">
    <source>
        <dbReference type="Proteomes" id="UP000492821"/>
    </source>
</evidence>
<dbReference type="PANTHER" id="PTHR16442">
    <property type="entry name" value="RING FINGER PROTEIN 17"/>
    <property type="match status" value="1"/>
</dbReference>
<dbReference type="SUPFAM" id="SSF63748">
    <property type="entry name" value="Tudor/PWWP/MBT"/>
    <property type="match status" value="1"/>
</dbReference>
<organism evidence="2 3">
    <name type="scientific">Panagrellus redivivus</name>
    <name type="common">Microworm</name>
    <dbReference type="NCBI Taxonomy" id="6233"/>
    <lineage>
        <taxon>Eukaryota</taxon>
        <taxon>Metazoa</taxon>
        <taxon>Ecdysozoa</taxon>
        <taxon>Nematoda</taxon>
        <taxon>Chromadorea</taxon>
        <taxon>Rhabditida</taxon>
        <taxon>Tylenchina</taxon>
        <taxon>Panagrolaimomorpha</taxon>
        <taxon>Panagrolaimoidea</taxon>
        <taxon>Panagrolaimidae</taxon>
        <taxon>Panagrellus</taxon>
    </lineage>
</organism>
<evidence type="ECO:0000259" key="1">
    <source>
        <dbReference type="SMART" id="SM00333"/>
    </source>
</evidence>
<keyword evidence="2" id="KW-1185">Reference proteome</keyword>
<dbReference type="WBParaSite" id="Pan_g10233.t1">
    <property type="protein sequence ID" value="Pan_g10233.t1"/>
    <property type="gene ID" value="Pan_g10233"/>
</dbReference>
<protein>
    <submittedName>
        <fullName evidence="3">Tudor domain-containing protein</fullName>
    </submittedName>
</protein>
<evidence type="ECO:0000313" key="3">
    <source>
        <dbReference type="WBParaSite" id="Pan_g10233.t1"/>
    </source>
</evidence>
<feature type="domain" description="Tudor" evidence="1">
    <location>
        <begin position="394"/>
        <end position="452"/>
    </location>
</feature>
<sequence length="574" mass="66844">MSSIDFPETGRVSPVLELRPGEKTRSFIQSTDKIRRLVPRHVFSAEFVHLLSPSAIYLRLTNHITKKLEIPYTNDLKHAEIKSGKYVMAPIRPDTLGRARIIEHSTRGDQVYVFFIDAGECATVSSNHLFEIPKELAGHPWQVITVKLHGLDPVDGKDWSHSEVDLLDDLLHRYPYFWVVPKLLAHYPDDNNFLVPADIYGLTQEEHDDIFKLQNFNNIGDSILDGFHLLSVPPTLEKLKRENGSLQKSYHYYNKAHLKQKQLDESSMVLPPESIFFNITPFPQLKPGFNRAVGKNETGFYGFFMKSKLMMTPNLFFAFRLDKTNQDLPNDPQRFLRFRDEIQEFSNTLNDFYCNVEQCVSLNFGAVHEALKRNTRVFGIVHGTAVTNFFTMHYQRVEILDCIVTNIKTSQNKDVETADIELRHVYRVRYIDTGGIELVSKTRVYQIHPKHIEAYPFSYMLSYSNLKPLKPVDNEWPMKALRYFNDELLLEMRVFEVTVDLAREKDWTKPLYVKAVKKAQAGQMKSVASIDEKLIQEKYAVKDDSYQSDMFAETRYLDEKINTEKWMEFERKTQ</sequence>
<reference evidence="3" key="2">
    <citation type="submission" date="2020-10" db="UniProtKB">
        <authorList>
            <consortium name="WormBaseParasite"/>
        </authorList>
    </citation>
    <scope>IDENTIFICATION</scope>
</reference>
<reference evidence="2" key="1">
    <citation type="journal article" date="2013" name="Genetics">
        <title>The draft genome and transcriptome of Panagrellus redivivus are shaped by the harsh demands of a free-living lifestyle.</title>
        <authorList>
            <person name="Srinivasan J."/>
            <person name="Dillman A.R."/>
            <person name="Macchietto M.G."/>
            <person name="Heikkinen L."/>
            <person name="Lakso M."/>
            <person name="Fracchia K.M."/>
            <person name="Antoshechkin I."/>
            <person name="Mortazavi A."/>
            <person name="Wong G."/>
            <person name="Sternberg P.W."/>
        </authorList>
    </citation>
    <scope>NUCLEOTIDE SEQUENCE [LARGE SCALE GENOMIC DNA]</scope>
    <source>
        <strain evidence="2">MT8872</strain>
    </source>
</reference>
<dbReference type="SMART" id="SM00333">
    <property type="entry name" value="TUDOR"/>
    <property type="match status" value="2"/>
</dbReference>
<name>A0A7E4ULL7_PANRE</name>
<dbReference type="Gene3D" id="2.30.30.140">
    <property type="match status" value="1"/>
</dbReference>